<evidence type="ECO:0000313" key="1">
    <source>
        <dbReference type="EMBL" id="KAL0468440.1"/>
    </source>
</evidence>
<organism evidence="1 2">
    <name type="scientific">Neurospora intermedia</name>
    <dbReference type="NCBI Taxonomy" id="5142"/>
    <lineage>
        <taxon>Eukaryota</taxon>
        <taxon>Fungi</taxon>
        <taxon>Dikarya</taxon>
        <taxon>Ascomycota</taxon>
        <taxon>Pezizomycotina</taxon>
        <taxon>Sordariomycetes</taxon>
        <taxon>Sordariomycetidae</taxon>
        <taxon>Sordariales</taxon>
        <taxon>Sordariaceae</taxon>
        <taxon>Neurospora</taxon>
    </lineage>
</organism>
<keyword evidence="2" id="KW-1185">Reference proteome</keyword>
<gene>
    <name evidence="1" type="ORF">QR685DRAFT_573714</name>
</gene>
<name>A0ABR3D6W3_NEUIN</name>
<dbReference type="Proteomes" id="UP001451303">
    <property type="component" value="Unassembled WGS sequence"/>
</dbReference>
<dbReference type="EMBL" id="JAVLET010000007">
    <property type="protein sequence ID" value="KAL0468440.1"/>
    <property type="molecule type" value="Genomic_DNA"/>
</dbReference>
<comment type="caution">
    <text evidence="1">The sequence shown here is derived from an EMBL/GenBank/DDBJ whole genome shotgun (WGS) entry which is preliminary data.</text>
</comment>
<accession>A0ABR3D6W3</accession>
<protein>
    <submittedName>
        <fullName evidence="1">Uncharacterized protein</fullName>
    </submittedName>
</protein>
<sequence length="99" mass="10694">MSFYSFFLAAAKRDHAGTDHSVFPEAGMVTLCRLIPHLGTFEPDLPSQPPSPGVVFDFEYIVVFQPYPEHPQSIISAASPNTAGCDKKASSLCMGFSAI</sequence>
<reference evidence="1 2" key="1">
    <citation type="submission" date="2023-09" db="EMBL/GenBank/DDBJ databases">
        <title>Multi-omics analysis of a traditional fermented food reveals byproduct-associated fungal strains for waste-to-food upcycling.</title>
        <authorList>
            <consortium name="Lawrence Berkeley National Laboratory"/>
            <person name="Rekdal V.M."/>
            <person name="Villalobos-Escobedo J.M."/>
            <person name="Rodriguez-Valeron N."/>
            <person name="Garcia M.O."/>
            <person name="Vasquez D.P."/>
            <person name="Damayanti I."/>
            <person name="Sorensen P.M."/>
            <person name="Baidoo E.E."/>
            <person name="De Carvalho A.C."/>
            <person name="Riley R."/>
            <person name="Lipzen A."/>
            <person name="He G."/>
            <person name="Yan M."/>
            <person name="Haridas S."/>
            <person name="Daum C."/>
            <person name="Yoshinaga Y."/>
            <person name="Ng V."/>
            <person name="Grigoriev I.V."/>
            <person name="Munk R."/>
            <person name="Nuraida L."/>
            <person name="Wijaya C.H."/>
            <person name="Morales P.-C."/>
            <person name="Keasling J.D."/>
        </authorList>
    </citation>
    <scope>NUCLEOTIDE SEQUENCE [LARGE SCALE GENOMIC DNA]</scope>
    <source>
        <strain evidence="1 2">FGSC 2613</strain>
    </source>
</reference>
<evidence type="ECO:0000313" key="2">
    <source>
        <dbReference type="Proteomes" id="UP001451303"/>
    </source>
</evidence>
<proteinExistence type="predicted"/>